<feature type="active site" evidence="1">
    <location>
        <position position="205"/>
    </location>
</feature>
<dbReference type="PROSITE" id="PS51459">
    <property type="entry name" value="FIDO"/>
    <property type="match status" value="1"/>
</dbReference>
<feature type="binding site" evidence="2">
    <location>
        <begin position="157"/>
        <end position="160"/>
    </location>
    <ligand>
        <name>ATP</name>
        <dbReference type="ChEBI" id="CHEBI:30616"/>
    </ligand>
</feature>
<dbReference type="Gene3D" id="1.10.3290.10">
    <property type="entry name" value="Fido-like domain"/>
    <property type="match status" value="1"/>
</dbReference>
<evidence type="ECO:0000313" key="5">
    <source>
        <dbReference type="Proteomes" id="UP000239151"/>
    </source>
</evidence>
<feature type="domain" description="Fido" evidence="3">
    <location>
        <begin position="112"/>
        <end position="283"/>
    </location>
</feature>
<dbReference type="Proteomes" id="UP000239151">
    <property type="component" value="Unassembled WGS sequence"/>
</dbReference>
<protein>
    <submittedName>
        <fullName evidence="4">Cell filamentation protein Fic</fullName>
    </submittedName>
</protein>
<evidence type="ECO:0000256" key="1">
    <source>
        <dbReference type="PIRSR" id="PIRSR640198-1"/>
    </source>
</evidence>
<evidence type="ECO:0000259" key="3">
    <source>
        <dbReference type="PROSITE" id="PS51459"/>
    </source>
</evidence>
<keyword evidence="2" id="KW-0547">Nucleotide-binding</keyword>
<dbReference type="InterPro" id="IPR036390">
    <property type="entry name" value="WH_DNA-bd_sf"/>
</dbReference>
<dbReference type="PANTHER" id="PTHR13504">
    <property type="entry name" value="FIDO DOMAIN-CONTAINING PROTEIN DDB_G0283145"/>
    <property type="match status" value="1"/>
</dbReference>
<accession>A0A2S9TBD7</accession>
<dbReference type="SUPFAM" id="SSF46785">
    <property type="entry name" value="Winged helix' DNA-binding domain"/>
    <property type="match status" value="1"/>
</dbReference>
<comment type="caution">
    <text evidence="4">The sequence shown here is derived from an EMBL/GenBank/DDBJ whole genome shotgun (WGS) entry which is preliminary data.</text>
</comment>
<dbReference type="InterPro" id="IPR003812">
    <property type="entry name" value="Fido"/>
</dbReference>
<evidence type="ECO:0000256" key="2">
    <source>
        <dbReference type="PIRSR" id="PIRSR640198-2"/>
    </source>
</evidence>
<dbReference type="InterPro" id="IPR036597">
    <property type="entry name" value="Fido-like_dom_sf"/>
</dbReference>
<dbReference type="GO" id="GO:0005524">
    <property type="term" value="F:ATP binding"/>
    <property type="evidence" value="ECO:0007669"/>
    <property type="project" value="UniProtKB-KW"/>
</dbReference>
<sequence length="398" mass="46396">MYITPAIPESGSIKLDTFLFKKAEEIVMKSAKLTGGHNKQFILAIKNLLKITNSYYSNLIESEGTHPFDIEKAMKKDFSLEKRKKDLQQLSLVHIEVQEYIQHLTTIKKDTYLLDTILDIHKEFYSKDEMKYALKIKHDDLEVDMIPGKLRESFVKVGNHLAPDPKDLSSYFGEFEFFYNQSKFENKTMQLIYALCSHHRLVYIHPFYDGNGRISRLYLDYILYKIDLEGYGLWNISRGLARNIDKYKEFLSIADEPYTGSYDDGRGNLSLKALKLFLDFMLDIALDQINYMSEVLRIDLIANRIRNYVIFSQKNMYKDIEPLPKHSEKIFEHLLIYGEIPRNSVKDVLGVSKPTAIKIVKELEKREYITSLKPQGPISIKFNSHFASEVIPEIFPKV</sequence>
<gene>
    <name evidence="4" type="ORF">CJ670_09200</name>
</gene>
<name>A0A2S9TBD7_9BACT</name>
<dbReference type="SUPFAM" id="SSF140931">
    <property type="entry name" value="Fic-like"/>
    <property type="match status" value="1"/>
</dbReference>
<proteinExistence type="predicted"/>
<dbReference type="InterPro" id="IPR040198">
    <property type="entry name" value="Fido_containing"/>
</dbReference>
<dbReference type="PANTHER" id="PTHR13504:SF38">
    <property type="entry name" value="FIDO DOMAIN-CONTAINING PROTEIN"/>
    <property type="match status" value="1"/>
</dbReference>
<reference evidence="4 5" key="1">
    <citation type="submission" date="2017-09" db="EMBL/GenBank/DDBJ databases">
        <title>Reassesment of A. cryaerophilus.</title>
        <authorList>
            <person name="Perez-Cataluna A."/>
            <person name="Collado L."/>
            <person name="Salgado O."/>
            <person name="Lefinanco V."/>
            <person name="Figueras M.J."/>
        </authorList>
    </citation>
    <scope>NUCLEOTIDE SEQUENCE [LARGE SCALE GENOMIC DNA]</scope>
    <source>
        <strain evidence="4 5">LMG 9065</strain>
    </source>
</reference>
<dbReference type="EMBL" id="NXGI01000030">
    <property type="protein sequence ID" value="PRM96141.1"/>
    <property type="molecule type" value="Genomic_DNA"/>
</dbReference>
<dbReference type="AlphaFoldDB" id="A0A2S9TBD7"/>
<organism evidence="4 5">
    <name type="scientific">Aliarcobacter cryaerophilus</name>
    <dbReference type="NCBI Taxonomy" id="28198"/>
    <lineage>
        <taxon>Bacteria</taxon>
        <taxon>Pseudomonadati</taxon>
        <taxon>Campylobacterota</taxon>
        <taxon>Epsilonproteobacteria</taxon>
        <taxon>Campylobacterales</taxon>
        <taxon>Arcobacteraceae</taxon>
        <taxon>Aliarcobacter</taxon>
    </lineage>
</organism>
<evidence type="ECO:0000313" key="4">
    <source>
        <dbReference type="EMBL" id="PRM96141.1"/>
    </source>
</evidence>
<dbReference type="Pfam" id="PF02661">
    <property type="entry name" value="Fic"/>
    <property type="match status" value="1"/>
</dbReference>
<feature type="binding site" evidence="2">
    <location>
        <begin position="209"/>
        <end position="216"/>
    </location>
    <ligand>
        <name>ATP</name>
        <dbReference type="ChEBI" id="CHEBI:30616"/>
    </ligand>
</feature>
<keyword evidence="2" id="KW-0067">ATP-binding</keyword>